<feature type="domain" description="Scytalone dehydratase-like protein Arp1 N-terminal" evidence="3">
    <location>
        <begin position="65"/>
        <end position="116"/>
    </location>
</feature>
<dbReference type="EMBL" id="JBBBZM010000109">
    <property type="protein sequence ID" value="KAL0633932.1"/>
    <property type="molecule type" value="Genomic_DNA"/>
</dbReference>
<name>A0ABR3GD90_9PEZI</name>
<dbReference type="PANTHER" id="PTHR46310">
    <property type="entry name" value="AMIDASE 1"/>
    <property type="match status" value="1"/>
</dbReference>
<dbReference type="Pfam" id="PF01425">
    <property type="entry name" value="Amidase"/>
    <property type="match status" value="1"/>
</dbReference>
<keyword evidence="1" id="KW-0732">Signal</keyword>
<dbReference type="InterPro" id="IPR023631">
    <property type="entry name" value="Amidase_dom"/>
</dbReference>
<evidence type="ECO:0008006" key="6">
    <source>
        <dbReference type="Google" id="ProtNLM"/>
    </source>
</evidence>
<keyword evidence="5" id="KW-1185">Reference proteome</keyword>
<sequence>MRFSRFYCSFVGLASVSASVLDGLQFLQGTCKCPTNPNYLVSSAVEVGDVTYYVPPRATFTGFCHDGFVPTTLIHIEPHDLPITSAWLNKKISWFLEIDDVFNPGFLVSVTFTGRLSLGRMIREGELDIADFLKQWHVVDYFLPVLVWDDDELNEGAYFLTCEGLKQAWRIYEDTLDAFQVGVVPSVHDPNYFKPLPVSVSSGAHMSIAVPSRLYFPPPTLQKPLSGLRIGVKDIIDLSGLPTSHQSRAYLALHGDPLQTTASAIQTLIDKGAVIVGKTRTTQFAAGEQASGDWIDFLPPWNPRGDGFQVPGMSSAGSASAVAGYAWIDGAVGSDTLGSMTGPAALQGVFGNRVSTGVLELDGVMPITKVLDTLGFFARDITVFNTVLKAWLPETAEKETEGQHVLPGALLYPTDYFPLSPPEFQVPITAFIAKLENFLHVSKRDISFAEEWTRTASFAEGVDITDYLETVVSTLQLKGSWDNSRWFADEYKSVFGREMEVHPQVGYKWKVGAQITDSQKGEAEMKARQYVSWLDEQFFKDGCGSALLLLPVWEAGKVIYRNEYRGPPEEVNYIGLGWYQGLEPALAGLPVVTVPVGQYPYESRITGNKEWLPVTVGVVAARNCDLMLAGLLERFLDAEGMGVVKTGKFAFDVENVLVTEEENIKDEL</sequence>
<evidence type="ECO:0000313" key="5">
    <source>
        <dbReference type="Proteomes" id="UP001447188"/>
    </source>
</evidence>
<dbReference type="InterPro" id="IPR058329">
    <property type="entry name" value="Arp1_N"/>
</dbReference>
<comment type="caution">
    <text evidence="4">The sequence shown here is derived from an EMBL/GenBank/DDBJ whole genome shotgun (WGS) entry which is preliminary data.</text>
</comment>
<feature type="domain" description="Amidase" evidence="2">
    <location>
        <begin position="222"/>
        <end position="397"/>
    </location>
</feature>
<gene>
    <name evidence="4" type="ORF">Q9L58_007174</name>
</gene>
<feature type="signal peptide" evidence="1">
    <location>
        <begin position="1"/>
        <end position="18"/>
    </location>
</feature>
<reference evidence="4 5" key="1">
    <citation type="submission" date="2024-02" db="EMBL/GenBank/DDBJ databases">
        <title>Discinaceae phylogenomics.</title>
        <authorList>
            <person name="Dirks A.C."/>
            <person name="James T.Y."/>
        </authorList>
    </citation>
    <scope>NUCLEOTIDE SEQUENCE [LARGE SCALE GENOMIC DNA]</scope>
    <source>
        <strain evidence="4 5">ACD0624</strain>
    </source>
</reference>
<feature type="chain" id="PRO_5045202669" description="Amidase domain-containing protein" evidence="1">
    <location>
        <begin position="19"/>
        <end position="668"/>
    </location>
</feature>
<dbReference type="SUPFAM" id="SSF75304">
    <property type="entry name" value="Amidase signature (AS) enzymes"/>
    <property type="match status" value="1"/>
</dbReference>
<proteinExistence type="predicted"/>
<evidence type="ECO:0000256" key="1">
    <source>
        <dbReference type="SAM" id="SignalP"/>
    </source>
</evidence>
<organism evidence="4 5">
    <name type="scientific">Discina gigas</name>
    <dbReference type="NCBI Taxonomy" id="1032678"/>
    <lineage>
        <taxon>Eukaryota</taxon>
        <taxon>Fungi</taxon>
        <taxon>Dikarya</taxon>
        <taxon>Ascomycota</taxon>
        <taxon>Pezizomycotina</taxon>
        <taxon>Pezizomycetes</taxon>
        <taxon>Pezizales</taxon>
        <taxon>Discinaceae</taxon>
        <taxon>Discina</taxon>
    </lineage>
</organism>
<dbReference type="Pfam" id="PF26053">
    <property type="entry name" value="DUF8016"/>
    <property type="match status" value="1"/>
</dbReference>
<dbReference type="InterPro" id="IPR036928">
    <property type="entry name" value="AS_sf"/>
</dbReference>
<evidence type="ECO:0000259" key="2">
    <source>
        <dbReference type="Pfam" id="PF01425"/>
    </source>
</evidence>
<dbReference type="Gene3D" id="3.90.1300.10">
    <property type="entry name" value="Amidase signature (AS) domain"/>
    <property type="match status" value="1"/>
</dbReference>
<evidence type="ECO:0000259" key="3">
    <source>
        <dbReference type="Pfam" id="PF26053"/>
    </source>
</evidence>
<protein>
    <recommendedName>
        <fullName evidence="6">Amidase domain-containing protein</fullName>
    </recommendedName>
</protein>
<dbReference type="PANTHER" id="PTHR46310:SF7">
    <property type="entry name" value="AMIDASE 1"/>
    <property type="match status" value="1"/>
</dbReference>
<accession>A0ABR3GD90</accession>
<dbReference type="Proteomes" id="UP001447188">
    <property type="component" value="Unassembled WGS sequence"/>
</dbReference>
<evidence type="ECO:0000313" key="4">
    <source>
        <dbReference type="EMBL" id="KAL0633932.1"/>
    </source>
</evidence>